<proteinExistence type="predicted"/>
<dbReference type="EMBL" id="PDJK01000002">
    <property type="protein sequence ID" value="PFG50276.1"/>
    <property type="molecule type" value="Genomic_DNA"/>
</dbReference>
<evidence type="ECO:0000313" key="3">
    <source>
        <dbReference type="Proteomes" id="UP000243542"/>
    </source>
</evidence>
<feature type="region of interest" description="Disordered" evidence="1">
    <location>
        <begin position="113"/>
        <end position="165"/>
    </location>
</feature>
<protein>
    <submittedName>
        <fullName evidence="2">Uncharacterized protein</fullName>
    </submittedName>
</protein>
<dbReference type="Proteomes" id="UP000243542">
    <property type="component" value="Unassembled WGS sequence"/>
</dbReference>
<evidence type="ECO:0000313" key="2">
    <source>
        <dbReference type="EMBL" id="PFG50276.1"/>
    </source>
</evidence>
<organism evidence="2 3">
    <name type="scientific">Amycolatopsis sulphurea</name>
    <dbReference type="NCBI Taxonomy" id="76022"/>
    <lineage>
        <taxon>Bacteria</taxon>
        <taxon>Bacillati</taxon>
        <taxon>Actinomycetota</taxon>
        <taxon>Actinomycetes</taxon>
        <taxon>Pseudonocardiales</taxon>
        <taxon>Pseudonocardiaceae</taxon>
        <taxon>Amycolatopsis</taxon>
    </lineage>
</organism>
<feature type="region of interest" description="Disordered" evidence="1">
    <location>
        <begin position="1"/>
        <end position="29"/>
    </location>
</feature>
<gene>
    <name evidence="2" type="ORF">ATK36_5491</name>
</gene>
<dbReference type="AlphaFoldDB" id="A0A2A9FHN1"/>
<accession>A0A2A9FHN1</accession>
<feature type="compositionally biased region" description="Basic and acidic residues" evidence="1">
    <location>
        <begin position="1"/>
        <end position="11"/>
    </location>
</feature>
<sequence>MVAGRRDDTHRCSRTGSAGSGRHSGTHPAGETLAATHVVPTIPIPLLRALAGEWLTERMPAPGLAYQGVVTVLCFLCRQPSPGRPATGGRTLPTCRGTQAAIRRCIPGTARPSPSCRDSACPPRREPAFDAPTGRARCPAAGGNRRRGRSQDFHSKPRIRRHRRPSDAMTTPMFLAEAIGRWCCPTPGSLLRRVTRPSTGDVHWGEVACARSPETAKWDPSSWIRRRPPRNSMIFASGSAETAPALRR</sequence>
<keyword evidence="3" id="KW-1185">Reference proteome</keyword>
<name>A0A2A9FHN1_9PSEU</name>
<comment type="caution">
    <text evidence="2">The sequence shown here is derived from an EMBL/GenBank/DDBJ whole genome shotgun (WGS) entry which is preliminary data.</text>
</comment>
<evidence type="ECO:0000256" key="1">
    <source>
        <dbReference type="SAM" id="MobiDB-lite"/>
    </source>
</evidence>
<reference evidence="2 3" key="1">
    <citation type="submission" date="2017-10" db="EMBL/GenBank/DDBJ databases">
        <title>Sequencing the genomes of 1000 actinobacteria strains.</title>
        <authorList>
            <person name="Klenk H.-P."/>
        </authorList>
    </citation>
    <scope>NUCLEOTIDE SEQUENCE [LARGE SCALE GENOMIC DNA]</scope>
    <source>
        <strain evidence="2 3">DSM 46092</strain>
    </source>
</reference>